<reference evidence="2" key="1">
    <citation type="journal article" date="2023" name="Commun. Biol.">
        <title>Genome analysis of Parmales, the sister group of diatoms, reveals the evolutionary specialization of diatoms from phago-mixotrophs to photoautotrophs.</title>
        <authorList>
            <person name="Ban H."/>
            <person name="Sato S."/>
            <person name="Yoshikawa S."/>
            <person name="Yamada K."/>
            <person name="Nakamura Y."/>
            <person name="Ichinomiya M."/>
            <person name="Sato N."/>
            <person name="Blanc-Mathieu R."/>
            <person name="Endo H."/>
            <person name="Kuwata A."/>
            <person name="Ogata H."/>
        </authorList>
    </citation>
    <scope>NUCLEOTIDE SEQUENCE [LARGE SCALE GENOMIC DNA]</scope>
</reference>
<evidence type="ECO:0000313" key="2">
    <source>
        <dbReference type="Proteomes" id="UP001162640"/>
    </source>
</evidence>
<dbReference type="Proteomes" id="UP001162640">
    <property type="component" value="Unassembled WGS sequence"/>
</dbReference>
<organism evidence="1 2">
    <name type="scientific">Triparma laevis f. inornata</name>
    <dbReference type="NCBI Taxonomy" id="1714386"/>
    <lineage>
        <taxon>Eukaryota</taxon>
        <taxon>Sar</taxon>
        <taxon>Stramenopiles</taxon>
        <taxon>Ochrophyta</taxon>
        <taxon>Bolidophyceae</taxon>
        <taxon>Parmales</taxon>
        <taxon>Triparmaceae</taxon>
        <taxon>Triparma</taxon>
    </lineage>
</organism>
<proteinExistence type="predicted"/>
<protein>
    <recommendedName>
        <fullName evidence="3">Proteasome maturation protein</fullName>
    </recommendedName>
</protein>
<dbReference type="AlphaFoldDB" id="A0A9W7DMU9"/>
<accession>A0A9W7DMU9</accession>
<evidence type="ECO:0000313" key="1">
    <source>
        <dbReference type="EMBL" id="GMH48888.1"/>
    </source>
</evidence>
<gene>
    <name evidence="1" type="ORF">TL16_g00397</name>
</gene>
<dbReference type="EMBL" id="BLQM01000006">
    <property type="protein sequence ID" value="GMH48888.1"/>
    <property type="molecule type" value="Genomic_DNA"/>
</dbReference>
<name>A0A9W7DMU9_9STRA</name>
<comment type="caution">
    <text evidence="1">The sequence shown here is derived from an EMBL/GenBank/DDBJ whole genome shotgun (WGS) entry which is preliminary data.</text>
</comment>
<dbReference type="Pfam" id="PF05348">
    <property type="entry name" value="UMP1"/>
    <property type="match status" value="1"/>
</dbReference>
<sequence>MDSSIPVQRQPANAMLHGLNSGNLAHASQSPHPLTRIAAPGHLDLDMVRRQYGLAMSLTLQTERSLLSPTNTIPGLQTGNANPLLETLMGTDESLHFEDFMNKEETRTEAPKIILHDAMEVKLNL</sequence>
<evidence type="ECO:0008006" key="3">
    <source>
        <dbReference type="Google" id="ProtNLM"/>
    </source>
</evidence>